<feature type="transmembrane region" description="Helical" evidence="8">
    <location>
        <begin position="95"/>
        <end position="112"/>
    </location>
</feature>
<feature type="transmembrane region" description="Helical" evidence="8">
    <location>
        <begin position="308"/>
        <end position="324"/>
    </location>
</feature>
<keyword evidence="4 8" id="KW-0812">Transmembrane</keyword>
<comment type="subcellular location">
    <subcellularLocation>
        <location evidence="1">Cell membrane</location>
        <topology evidence="1">Multi-pass membrane protein</topology>
    </subcellularLocation>
</comment>
<keyword evidence="7" id="KW-0460">Magnesium</keyword>
<gene>
    <name evidence="9" type="ORF">GSF08_00810</name>
</gene>
<evidence type="ECO:0000256" key="8">
    <source>
        <dbReference type="SAM" id="Phobius"/>
    </source>
</evidence>
<comment type="cofactor">
    <cofactor evidence="7">
        <name>Mg(2+)</name>
        <dbReference type="ChEBI" id="CHEBI:18420"/>
    </cofactor>
</comment>
<evidence type="ECO:0000256" key="2">
    <source>
        <dbReference type="ARBA" id="ARBA00022475"/>
    </source>
</evidence>
<keyword evidence="3 9" id="KW-0808">Transferase</keyword>
<feature type="transmembrane region" description="Helical" evidence="8">
    <location>
        <begin position="284"/>
        <end position="302"/>
    </location>
</feature>
<feature type="binding site" evidence="7">
    <location>
        <position position="149"/>
    </location>
    <ligand>
        <name>Mg(2+)</name>
        <dbReference type="ChEBI" id="CHEBI:18420"/>
    </ligand>
</feature>
<feature type="transmembrane region" description="Helical" evidence="8">
    <location>
        <begin position="6"/>
        <end position="24"/>
    </location>
</feature>
<evidence type="ECO:0000256" key="4">
    <source>
        <dbReference type="ARBA" id="ARBA00022692"/>
    </source>
</evidence>
<dbReference type="InterPro" id="IPR000715">
    <property type="entry name" value="Glycosyl_transferase_4"/>
</dbReference>
<dbReference type="GO" id="GO:0016780">
    <property type="term" value="F:phosphotransferase activity, for other substituted phosphate groups"/>
    <property type="evidence" value="ECO:0007669"/>
    <property type="project" value="InterPro"/>
</dbReference>
<proteinExistence type="predicted"/>
<accession>A0A6N8U2N8</accession>
<name>A0A6N8U2N8_9FIRM</name>
<feature type="transmembrane region" description="Helical" evidence="8">
    <location>
        <begin position="69"/>
        <end position="86"/>
    </location>
</feature>
<dbReference type="PROSITE" id="PS01348">
    <property type="entry name" value="MRAY_2"/>
    <property type="match status" value="1"/>
</dbReference>
<protein>
    <submittedName>
        <fullName evidence="9">Undecaprenyl/decaprenyl-phosphate alpha-N-acetylglucosaminyl 1-phosphate transferase</fullName>
    </submittedName>
</protein>
<reference evidence="9 10" key="1">
    <citation type="submission" date="2019-12" db="EMBL/GenBank/DDBJ databases">
        <authorList>
            <person name="Yang R."/>
        </authorList>
    </citation>
    <scope>NUCLEOTIDE SEQUENCE [LARGE SCALE GENOMIC DNA]</scope>
    <source>
        <strain evidence="9 10">DONG20-135</strain>
    </source>
</reference>
<evidence type="ECO:0000313" key="10">
    <source>
        <dbReference type="Proteomes" id="UP000434036"/>
    </source>
</evidence>
<keyword evidence="7" id="KW-0479">Metal-binding</keyword>
<comment type="caution">
    <text evidence="9">The sequence shown here is derived from an EMBL/GenBank/DDBJ whole genome shotgun (WGS) entry which is preliminary data.</text>
</comment>
<feature type="transmembrane region" description="Helical" evidence="8">
    <location>
        <begin position="205"/>
        <end position="227"/>
    </location>
</feature>
<reference evidence="9 10" key="2">
    <citation type="submission" date="2020-01" db="EMBL/GenBank/DDBJ databases">
        <title>Clostridiaceae sp. nov. isolated from the gut of human by culturomics.</title>
        <authorList>
            <person name="Chang Y."/>
        </authorList>
    </citation>
    <scope>NUCLEOTIDE SEQUENCE [LARGE SCALE GENOMIC DNA]</scope>
    <source>
        <strain evidence="9 10">DONG20-135</strain>
    </source>
</reference>
<dbReference type="GO" id="GO:0005886">
    <property type="term" value="C:plasma membrane"/>
    <property type="evidence" value="ECO:0007669"/>
    <property type="project" value="UniProtKB-SubCell"/>
</dbReference>
<evidence type="ECO:0000256" key="1">
    <source>
        <dbReference type="ARBA" id="ARBA00004651"/>
    </source>
</evidence>
<dbReference type="InterPro" id="IPR018480">
    <property type="entry name" value="PNAcMuramoyl-5peptid_Trfase_CS"/>
</dbReference>
<evidence type="ECO:0000256" key="5">
    <source>
        <dbReference type="ARBA" id="ARBA00022989"/>
    </source>
</evidence>
<dbReference type="AlphaFoldDB" id="A0A6N8U2N8"/>
<dbReference type="Proteomes" id="UP000434036">
    <property type="component" value="Unassembled WGS sequence"/>
</dbReference>
<evidence type="ECO:0000313" key="9">
    <source>
        <dbReference type="EMBL" id="MXQ72482.1"/>
    </source>
</evidence>
<feature type="transmembrane region" description="Helical" evidence="8">
    <location>
        <begin position="181"/>
        <end position="198"/>
    </location>
</feature>
<dbReference type="RefSeq" id="WP_160623978.1">
    <property type="nucleotide sequence ID" value="NZ_WUUQ01000001.1"/>
</dbReference>
<dbReference type="Pfam" id="PF00953">
    <property type="entry name" value="Glycos_transf_4"/>
    <property type="match status" value="1"/>
</dbReference>
<evidence type="ECO:0000256" key="3">
    <source>
        <dbReference type="ARBA" id="ARBA00022679"/>
    </source>
</evidence>
<feature type="transmembrane region" description="Helical" evidence="8">
    <location>
        <begin position="154"/>
        <end position="175"/>
    </location>
</feature>
<dbReference type="GO" id="GO:0044038">
    <property type="term" value="P:cell wall macromolecule biosynthetic process"/>
    <property type="evidence" value="ECO:0007669"/>
    <property type="project" value="TreeGrafter"/>
</dbReference>
<sequence length="372" mass="40960">MDWLQYLVVPFIISVLATPVLNIIGCKLNIYAEMNERTIHKKPMARVGGVAIYIAFIISMAMYMKVDTSLNGILIGGTIMFIGGLIDDMDNLKPIYKLSFQVVAAIVLMWYGNVYLDVIRLPFCITINMGIVTTVVTFFWVVGITNAVNLIDGLDGLASGLGVIILVVIASLSAIESRDEITMMSLILAGATLGFLIFNTHPASVFMGDCGALFLGFMISAISLMGFKSSTLITLGLPILLLAVPIVDTISAILRRMLSGKKFSEADKNHLHHKLMQRFGHRNTVLILYAVTAMFGVTAYIYIINKAAGLSCLFVIAVIVEIFIETSGMISPNYHPILSVLNRLKLMLQPKDENKDIDKTREFKVNEINPKE</sequence>
<evidence type="ECO:0000256" key="7">
    <source>
        <dbReference type="PIRSR" id="PIRSR600715-1"/>
    </source>
</evidence>
<dbReference type="CDD" id="cd06853">
    <property type="entry name" value="GT_WecA_like"/>
    <property type="match status" value="1"/>
</dbReference>
<organism evidence="9 10">
    <name type="scientific">Copranaerobaculum intestinale</name>
    <dbReference type="NCBI Taxonomy" id="2692629"/>
    <lineage>
        <taxon>Bacteria</taxon>
        <taxon>Bacillati</taxon>
        <taxon>Bacillota</taxon>
        <taxon>Erysipelotrichia</taxon>
        <taxon>Erysipelotrichales</taxon>
        <taxon>Erysipelotrichaceae</taxon>
        <taxon>Copranaerobaculum</taxon>
    </lineage>
</organism>
<dbReference type="GO" id="GO:0009103">
    <property type="term" value="P:lipopolysaccharide biosynthetic process"/>
    <property type="evidence" value="ECO:0007669"/>
    <property type="project" value="TreeGrafter"/>
</dbReference>
<feature type="binding site" evidence="7">
    <location>
        <position position="209"/>
    </location>
    <ligand>
        <name>Mg(2+)</name>
        <dbReference type="ChEBI" id="CHEBI:18420"/>
    </ligand>
</feature>
<keyword evidence="2" id="KW-1003">Cell membrane</keyword>
<keyword evidence="5 8" id="KW-1133">Transmembrane helix</keyword>
<dbReference type="GO" id="GO:0071555">
    <property type="term" value="P:cell wall organization"/>
    <property type="evidence" value="ECO:0007669"/>
    <property type="project" value="TreeGrafter"/>
</dbReference>
<keyword evidence="6 8" id="KW-0472">Membrane</keyword>
<dbReference type="PANTHER" id="PTHR22926:SF3">
    <property type="entry name" value="UNDECAPRENYL-PHOSPHATE ALPHA-N-ACETYLGLUCOSAMINYL 1-PHOSPHATE TRANSFERASE"/>
    <property type="match status" value="1"/>
</dbReference>
<dbReference type="GO" id="GO:0046872">
    <property type="term" value="F:metal ion binding"/>
    <property type="evidence" value="ECO:0007669"/>
    <property type="project" value="UniProtKB-KW"/>
</dbReference>
<evidence type="ECO:0000256" key="6">
    <source>
        <dbReference type="ARBA" id="ARBA00023136"/>
    </source>
</evidence>
<feature type="transmembrane region" description="Helical" evidence="8">
    <location>
        <begin position="118"/>
        <end position="142"/>
    </location>
</feature>
<dbReference type="PANTHER" id="PTHR22926">
    <property type="entry name" value="PHOSPHO-N-ACETYLMURAMOYL-PENTAPEPTIDE-TRANSFERASE"/>
    <property type="match status" value="1"/>
</dbReference>
<feature type="transmembrane region" description="Helical" evidence="8">
    <location>
        <begin position="233"/>
        <end position="254"/>
    </location>
</feature>
<feature type="transmembrane region" description="Helical" evidence="8">
    <location>
        <begin position="44"/>
        <end position="63"/>
    </location>
</feature>
<dbReference type="EMBL" id="WUUQ01000001">
    <property type="protein sequence ID" value="MXQ72482.1"/>
    <property type="molecule type" value="Genomic_DNA"/>
</dbReference>
<keyword evidence="10" id="KW-1185">Reference proteome</keyword>